<evidence type="ECO:0000259" key="6">
    <source>
        <dbReference type="PROSITE" id="PS50975"/>
    </source>
</evidence>
<keyword evidence="9" id="KW-1185">Reference proteome</keyword>
<dbReference type="InterPro" id="IPR005479">
    <property type="entry name" value="CPAse_ATP-bd"/>
</dbReference>
<sequence length="455" mass="49979">MTEITTLLIANRGEIARRILRTTRRMSIRTVVVYAEIDRDAPCVQEADVAVPLISATGTEPYLDQSQLLTIARQVGADAIHPGYGFLSERASFAEACEEAGFLWIGPPAHVLQQMSHKLAAKEVARTAGIPTLPDAVVSTDRESGWEQAASQLGYPLLVKTNAGGGGKEIRLVATPSDLFKAIREVSHVASHSLSETIMFLEGALSSPRHIEVQIVADMHGSVLHLYERDCSIQRRYQKVAEAAPPLGLSSRLLQQMRDASLTLATLLGYVGVGTVEYLVEGDRFFFLEMNPRLQMEHPITECLTSLDLVQLQLQIACGGPLPMQQHEIPCAGSALEARLYAEDPLAGFRRTFGRLEQFDLSPHPGIRYETGVASGQMISRYGLLAKVIAHAPTRSEAAHRLAHALREIQVKGLRTNRDFLLAILTHPDFLAGSPPTDFVHTHPELLNQQEQEPE</sequence>
<comment type="caution">
    <text evidence="8">The sequence shown here is derived from an EMBL/GenBank/DDBJ whole genome shotgun (WGS) entry which is preliminary data.</text>
</comment>
<dbReference type="SUPFAM" id="SSF52440">
    <property type="entry name" value="PreATP-grasp domain"/>
    <property type="match status" value="1"/>
</dbReference>
<evidence type="ECO:0008006" key="10">
    <source>
        <dbReference type="Google" id="ProtNLM"/>
    </source>
</evidence>
<name>A0A8J3N7L0_9CHLR</name>
<feature type="domain" description="ATP-grasp" evidence="6">
    <location>
        <begin position="122"/>
        <end position="318"/>
    </location>
</feature>
<dbReference type="Pfam" id="PF02785">
    <property type="entry name" value="Biotin_carb_C"/>
    <property type="match status" value="1"/>
</dbReference>
<dbReference type="InterPro" id="IPR011761">
    <property type="entry name" value="ATP-grasp"/>
</dbReference>
<dbReference type="AlphaFoldDB" id="A0A8J3N7L0"/>
<dbReference type="InterPro" id="IPR011764">
    <property type="entry name" value="Biotin_carboxylation_dom"/>
</dbReference>
<dbReference type="Pfam" id="PF02786">
    <property type="entry name" value="CPSase_L_D2"/>
    <property type="match status" value="1"/>
</dbReference>
<dbReference type="Proteomes" id="UP000597444">
    <property type="component" value="Unassembled WGS sequence"/>
</dbReference>
<proteinExistence type="predicted"/>
<evidence type="ECO:0000256" key="2">
    <source>
        <dbReference type="ARBA" id="ARBA00022741"/>
    </source>
</evidence>
<reference evidence="8" key="1">
    <citation type="submission" date="2020-10" db="EMBL/GenBank/DDBJ databases">
        <title>Taxonomic study of unclassified bacteria belonging to the class Ktedonobacteria.</title>
        <authorList>
            <person name="Yabe S."/>
            <person name="Wang C.M."/>
            <person name="Zheng Y."/>
            <person name="Sakai Y."/>
            <person name="Cavaletti L."/>
            <person name="Monciardini P."/>
            <person name="Donadio S."/>
        </authorList>
    </citation>
    <scope>NUCLEOTIDE SEQUENCE</scope>
    <source>
        <strain evidence="8">ID150040</strain>
    </source>
</reference>
<evidence type="ECO:0000256" key="5">
    <source>
        <dbReference type="PROSITE-ProRule" id="PRU00409"/>
    </source>
</evidence>
<protein>
    <recommendedName>
        <fullName evidence="10">Biotin carboxylase</fullName>
    </recommendedName>
</protein>
<keyword evidence="2 5" id="KW-0547">Nucleotide-binding</keyword>
<dbReference type="PANTHER" id="PTHR18866">
    <property type="entry name" value="CARBOXYLASE:PYRUVATE/ACETYL-COA/PROPIONYL-COA CARBOXYLASE"/>
    <property type="match status" value="1"/>
</dbReference>
<dbReference type="PROSITE" id="PS00867">
    <property type="entry name" value="CPSASE_2"/>
    <property type="match status" value="1"/>
</dbReference>
<dbReference type="SUPFAM" id="SSF56059">
    <property type="entry name" value="Glutathione synthetase ATP-binding domain-like"/>
    <property type="match status" value="1"/>
</dbReference>
<dbReference type="InterPro" id="IPR050856">
    <property type="entry name" value="Biotin_carboxylase_complex"/>
</dbReference>
<dbReference type="PANTHER" id="PTHR18866:SF126">
    <property type="entry name" value="BIOTIN CARBOXYLASE"/>
    <property type="match status" value="1"/>
</dbReference>
<accession>A0A8J3N7L0</accession>
<dbReference type="GO" id="GO:0046872">
    <property type="term" value="F:metal ion binding"/>
    <property type="evidence" value="ECO:0007669"/>
    <property type="project" value="InterPro"/>
</dbReference>
<evidence type="ECO:0000256" key="3">
    <source>
        <dbReference type="ARBA" id="ARBA00022840"/>
    </source>
</evidence>
<organism evidence="8 9">
    <name type="scientific">Reticulibacter mediterranei</name>
    <dbReference type="NCBI Taxonomy" id="2778369"/>
    <lineage>
        <taxon>Bacteria</taxon>
        <taxon>Bacillati</taxon>
        <taxon>Chloroflexota</taxon>
        <taxon>Ktedonobacteria</taxon>
        <taxon>Ktedonobacterales</taxon>
        <taxon>Reticulibacteraceae</taxon>
        <taxon>Reticulibacter</taxon>
    </lineage>
</organism>
<dbReference type="InterPro" id="IPR005482">
    <property type="entry name" value="Biotin_COase_C"/>
</dbReference>
<evidence type="ECO:0000313" key="9">
    <source>
        <dbReference type="Proteomes" id="UP000597444"/>
    </source>
</evidence>
<keyword evidence="4" id="KW-0092">Biotin</keyword>
<dbReference type="InterPro" id="IPR016185">
    <property type="entry name" value="PreATP-grasp_dom_sf"/>
</dbReference>
<dbReference type="RefSeq" id="WP_220209302.1">
    <property type="nucleotide sequence ID" value="NZ_BNJK01000002.1"/>
</dbReference>
<evidence type="ECO:0000259" key="7">
    <source>
        <dbReference type="PROSITE" id="PS50979"/>
    </source>
</evidence>
<dbReference type="SUPFAM" id="SSF51246">
    <property type="entry name" value="Rudiment single hybrid motif"/>
    <property type="match status" value="1"/>
</dbReference>
<dbReference type="Gene3D" id="3.30.470.20">
    <property type="entry name" value="ATP-grasp fold, B domain"/>
    <property type="match status" value="1"/>
</dbReference>
<gene>
    <name evidence="8" type="ORF">KSF_086380</name>
</gene>
<dbReference type="PROSITE" id="PS50979">
    <property type="entry name" value="BC"/>
    <property type="match status" value="1"/>
</dbReference>
<dbReference type="InterPro" id="IPR011054">
    <property type="entry name" value="Rudment_hybrid_motif"/>
</dbReference>
<evidence type="ECO:0000256" key="1">
    <source>
        <dbReference type="ARBA" id="ARBA00022598"/>
    </source>
</evidence>
<dbReference type="InterPro" id="IPR005481">
    <property type="entry name" value="BC-like_N"/>
</dbReference>
<dbReference type="GO" id="GO:0016874">
    <property type="term" value="F:ligase activity"/>
    <property type="evidence" value="ECO:0007669"/>
    <property type="project" value="UniProtKB-KW"/>
</dbReference>
<dbReference type="Pfam" id="PF00289">
    <property type="entry name" value="Biotin_carb_N"/>
    <property type="match status" value="1"/>
</dbReference>
<dbReference type="PROSITE" id="PS50975">
    <property type="entry name" value="ATP_GRASP"/>
    <property type="match status" value="1"/>
</dbReference>
<keyword evidence="1" id="KW-0436">Ligase</keyword>
<evidence type="ECO:0000313" key="8">
    <source>
        <dbReference type="EMBL" id="GHO98590.1"/>
    </source>
</evidence>
<dbReference type="GO" id="GO:0005524">
    <property type="term" value="F:ATP binding"/>
    <property type="evidence" value="ECO:0007669"/>
    <property type="project" value="UniProtKB-UniRule"/>
</dbReference>
<dbReference type="SMART" id="SM00878">
    <property type="entry name" value="Biotin_carb_C"/>
    <property type="match status" value="1"/>
</dbReference>
<keyword evidence="3 5" id="KW-0067">ATP-binding</keyword>
<feature type="domain" description="Biotin carboxylation" evidence="7">
    <location>
        <begin position="3"/>
        <end position="445"/>
    </location>
</feature>
<evidence type="ECO:0000256" key="4">
    <source>
        <dbReference type="ARBA" id="ARBA00023267"/>
    </source>
</evidence>
<dbReference type="EMBL" id="BNJK01000002">
    <property type="protein sequence ID" value="GHO98590.1"/>
    <property type="molecule type" value="Genomic_DNA"/>
</dbReference>